<protein>
    <submittedName>
        <fullName evidence="3">Uncharacterized protein LOC108566098</fullName>
    </submittedName>
</protein>
<feature type="chain" id="PRO_5046100340" evidence="1">
    <location>
        <begin position="17"/>
        <end position="211"/>
    </location>
</feature>
<dbReference type="RefSeq" id="XP_017781309.1">
    <property type="nucleotide sequence ID" value="XM_017925820.1"/>
</dbReference>
<sequence>MKICLVLLAVLGSTIAAPYMTIHQELMDFLTALPIDKIKDVHFDHLKTDPGYKAALKYFQSTEWRTMHKALKSRQSVKTILKIVKEAGLDCEVWEKIAWNYIAGLNIDVADDERRSMGSVISEVDSLIPYEKLMDMFADKLDNSPVFRKFYDAISSDTVYNLMEKMMVSSEHKKMYHELLSMDVPMDDIKDAIYVIMGWKSSTSMINDLPE</sequence>
<dbReference type="InterPro" id="IPR010629">
    <property type="entry name" value="Ins_allergen"/>
</dbReference>
<accession>A0ABM1N3A9</accession>
<dbReference type="GeneID" id="108566098"/>
<evidence type="ECO:0000313" key="3">
    <source>
        <dbReference type="RefSeq" id="XP_017781309.1"/>
    </source>
</evidence>
<keyword evidence="2" id="KW-1185">Reference proteome</keyword>
<keyword evidence="1" id="KW-0732">Signal</keyword>
<organism evidence="2 3">
    <name type="scientific">Nicrophorus vespilloides</name>
    <name type="common">Boreal carrion beetle</name>
    <dbReference type="NCBI Taxonomy" id="110193"/>
    <lineage>
        <taxon>Eukaryota</taxon>
        <taxon>Metazoa</taxon>
        <taxon>Ecdysozoa</taxon>
        <taxon>Arthropoda</taxon>
        <taxon>Hexapoda</taxon>
        <taxon>Insecta</taxon>
        <taxon>Pterygota</taxon>
        <taxon>Neoptera</taxon>
        <taxon>Endopterygota</taxon>
        <taxon>Coleoptera</taxon>
        <taxon>Polyphaga</taxon>
        <taxon>Staphyliniformia</taxon>
        <taxon>Silphidae</taxon>
        <taxon>Nicrophorinae</taxon>
        <taxon>Nicrophorus</taxon>
    </lineage>
</organism>
<dbReference type="PANTHER" id="PTHR21163:SF1">
    <property type="entry name" value="PROTEIN G12"/>
    <property type="match status" value="1"/>
</dbReference>
<evidence type="ECO:0000313" key="2">
    <source>
        <dbReference type="Proteomes" id="UP000695000"/>
    </source>
</evidence>
<name>A0ABM1N3A9_NICVS</name>
<feature type="signal peptide" evidence="1">
    <location>
        <begin position="1"/>
        <end position="16"/>
    </location>
</feature>
<proteinExistence type="predicted"/>
<dbReference type="Pfam" id="PF06757">
    <property type="entry name" value="Ins_allergen_rp"/>
    <property type="match status" value="1"/>
</dbReference>
<gene>
    <name evidence="3" type="primary">LOC108566098</name>
</gene>
<reference evidence="3" key="1">
    <citation type="submission" date="2025-08" db="UniProtKB">
        <authorList>
            <consortium name="RefSeq"/>
        </authorList>
    </citation>
    <scope>IDENTIFICATION</scope>
    <source>
        <tissue evidence="3">Whole Larva</tissue>
    </source>
</reference>
<dbReference type="Proteomes" id="UP000695000">
    <property type="component" value="Unplaced"/>
</dbReference>
<dbReference type="PANTHER" id="PTHR21163">
    <property type="entry name" value="PROTEIN G12"/>
    <property type="match status" value="1"/>
</dbReference>
<evidence type="ECO:0000256" key="1">
    <source>
        <dbReference type="SAM" id="SignalP"/>
    </source>
</evidence>